<accession>A0AAD3CGM3</accession>
<proteinExistence type="predicted"/>
<dbReference type="Proteomes" id="UP001054902">
    <property type="component" value="Unassembled WGS sequence"/>
</dbReference>
<dbReference type="Gene3D" id="3.20.170.20">
    <property type="entry name" value="Protein of unknown function DUF952"/>
    <property type="match status" value="1"/>
</dbReference>
<name>A0AAD3CGM3_9STRA</name>
<dbReference type="InterPro" id="IPR011051">
    <property type="entry name" value="RmlC_Cupin_sf"/>
</dbReference>
<dbReference type="InterPro" id="IPR009297">
    <property type="entry name" value="DUF952"/>
</dbReference>
<protein>
    <submittedName>
        <fullName evidence="1">Uncharacterized protein</fullName>
    </submittedName>
</protein>
<evidence type="ECO:0000313" key="2">
    <source>
        <dbReference type="Proteomes" id="UP001054902"/>
    </source>
</evidence>
<organism evidence="1 2">
    <name type="scientific">Chaetoceros tenuissimus</name>
    <dbReference type="NCBI Taxonomy" id="426638"/>
    <lineage>
        <taxon>Eukaryota</taxon>
        <taxon>Sar</taxon>
        <taxon>Stramenopiles</taxon>
        <taxon>Ochrophyta</taxon>
        <taxon>Bacillariophyta</taxon>
        <taxon>Coscinodiscophyceae</taxon>
        <taxon>Chaetocerotophycidae</taxon>
        <taxon>Chaetocerotales</taxon>
        <taxon>Chaetocerotaceae</taxon>
        <taxon>Chaetoceros</taxon>
    </lineage>
</organism>
<comment type="caution">
    <text evidence="1">The sequence shown here is derived from an EMBL/GenBank/DDBJ whole genome shotgun (WGS) entry which is preliminary data.</text>
</comment>
<gene>
    <name evidence="1" type="ORF">CTEN210_00925</name>
</gene>
<dbReference type="Pfam" id="PF06108">
    <property type="entry name" value="DUF952"/>
    <property type="match status" value="1"/>
</dbReference>
<dbReference type="AlphaFoldDB" id="A0AAD3CGM3"/>
<reference evidence="1 2" key="1">
    <citation type="journal article" date="2021" name="Sci. Rep.">
        <title>The genome of the diatom Chaetoceros tenuissimus carries an ancient integrated fragment of an extant virus.</title>
        <authorList>
            <person name="Hongo Y."/>
            <person name="Kimura K."/>
            <person name="Takaki Y."/>
            <person name="Yoshida Y."/>
            <person name="Baba S."/>
            <person name="Kobayashi G."/>
            <person name="Nagasaki K."/>
            <person name="Hano T."/>
            <person name="Tomaru Y."/>
        </authorList>
    </citation>
    <scope>NUCLEOTIDE SEQUENCE [LARGE SCALE GENOMIC DNA]</scope>
    <source>
        <strain evidence="1 2">NIES-3715</strain>
    </source>
</reference>
<evidence type="ECO:0000313" key="1">
    <source>
        <dbReference type="EMBL" id="GFH44451.1"/>
    </source>
</evidence>
<dbReference type="SUPFAM" id="SSF51182">
    <property type="entry name" value="RmlC-like cupins"/>
    <property type="match status" value="1"/>
</dbReference>
<dbReference type="EMBL" id="BLLK01000019">
    <property type="protein sequence ID" value="GFH44451.1"/>
    <property type="molecule type" value="Genomic_DNA"/>
</dbReference>
<keyword evidence="2" id="KW-1185">Reference proteome</keyword>
<sequence length="302" mass="33684">MPKIIGKASTVVQEGGLKIDELAGNVATSEDTISIASVTISSPTNEPWLTLKYDEWLCITSGCMLINYYENDEKKQLKVNAGETCFVAKNERFQPEFPIVPTTYIPVCLPAFRPDRCIREEGNEESDISLNLKKLHKMEKEETGTSDEPMMCVVNDEPSSSEVPDQDVLYHMCQKNLWEEAVAKKTAYYPPTFEQDGNFTHATNVPQRLVDTANHFYTSTKGDWICLQLSRSALSNIGIVTIDEGGLPVGDTEVSDQIKENKWVCPHIYAGLPTTVDGVLTKTYDMVRDSDGNFLHITGLTD</sequence>